<name>D8QUW0_SELML</name>
<evidence type="ECO:0008006" key="5">
    <source>
        <dbReference type="Google" id="ProtNLM"/>
    </source>
</evidence>
<evidence type="ECO:0000313" key="4">
    <source>
        <dbReference type="Proteomes" id="UP000001514"/>
    </source>
</evidence>
<evidence type="ECO:0000313" key="3">
    <source>
        <dbReference type="EMBL" id="EFJ36362.1"/>
    </source>
</evidence>
<evidence type="ECO:0000256" key="2">
    <source>
        <dbReference type="SAM" id="SignalP"/>
    </source>
</evidence>
<dbReference type="HOGENOM" id="CLU_1398491_0_0_1"/>
<dbReference type="Proteomes" id="UP000001514">
    <property type="component" value="Unassembled WGS sequence"/>
</dbReference>
<feature type="signal peptide" evidence="2">
    <location>
        <begin position="1"/>
        <end position="25"/>
    </location>
</feature>
<protein>
    <recommendedName>
        <fullName evidence="5">Secreted protein</fullName>
    </recommendedName>
</protein>
<dbReference type="AlphaFoldDB" id="D8QUW0"/>
<dbReference type="InParanoid" id="D8QUW0"/>
<gene>
    <name evidence="3" type="ORF">SELMODRAFT_404293</name>
</gene>
<feature type="region of interest" description="Disordered" evidence="1">
    <location>
        <begin position="145"/>
        <end position="178"/>
    </location>
</feature>
<keyword evidence="4" id="KW-1185">Reference proteome</keyword>
<dbReference type="EMBL" id="GL377567">
    <property type="protein sequence ID" value="EFJ36362.1"/>
    <property type="molecule type" value="Genomic_DNA"/>
</dbReference>
<evidence type="ECO:0000256" key="1">
    <source>
        <dbReference type="SAM" id="MobiDB-lite"/>
    </source>
</evidence>
<accession>D8QUW0</accession>
<feature type="chain" id="PRO_5003121262" description="Secreted protein" evidence="2">
    <location>
        <begin position="26"/>
        <end position="195"/>
    </location>
</feature>
<organism evidence="4">
    <name type="scientific">Selaginella moellendorffii</name>
    <name type="common">Spikemoss</name>
    <dbReference type="NCBI Taxonomy" id="88036"/>
    <lineage>
        <taxon>Eukaryota</taxon>
        <taxon>Viridiplantae</taxon>
        <taxon>Streptophyta</taxon>
        <taxon>Embryophyta</taxon>
        <taxon>Tracheophyta</taxon>
        <taxon>Lycopodiopsida</taxon>
        <taxon>Selaginellales</taxon>
        <taxon>Selaginellaceae</taxon>
        <taxon>Selaginella</taxon>
    </lineage>
</organism>
<dbReference type="KEGG" id="smo:SELMODRAFT_404293"/>
<feature type="region of interest" description="Disordered" evidence="1">
    <location>
        <begin position="58"/>
        <end position="92"/>
    </location>
</feature>
<dbReference type="Gramene" id="EFJ36362">
    <property type="protein sequence ID" value="EFJ36362"/>
    <property type="gene ID" value="SELMODRAFT_404293"/>
</dbReference>
<keyword evidence="2" id="KW-0732">Signal</keyword>
<sequence>MAMAIRGTISLFHVLFIITFTSVHVWHCSNRRSRPAFAVVNCCPLIAKVGALSYSGSLSGSSQPSQEESRRFSSVSEDQDRATESPTPSFQGGERYFIENARHIGQSVSLCHRNRAEVAWGRGILEPCRGRNSGLALRRKSGRFNFPGRRKEKKKQEETQGIGSTLGRKRKDETAHMSAPLMQLPQISLRLAVLL</sequence>
<proteinExistence type="predicted"/>
<reference evidence="3 4" key="1">
    <citation type="journal article" date="2011" name="Science">
        <title>The Selaginella genome identifies genetic changes associated with the evolution of vascular plants.</title>
        <authorList>
            <person name="Banks J.A."/>
            <person name="Nishiyama T."/>
            <person name="Hasebe M."/>
            <person name="Bowman J.L."/>
            <person name="Gribskov M."/>
            <person name="dePamphilis C."/>
            <person name="Albert V.A."/>
            <person name="Aono N."/>
            <person name="Aoyama T."/>
            <person name="Ambrose B.A."/>
            <person name="Ashton N.W."/>
            <person name="Axtell M.J."/>
            <person name="Barker E."/>
            <person name="Barker M.S."/>
            <person name="Bennetzen J.L."/>
            <person name="Bonawitz N.D."/>
            <person name="Chapple C."/>
            <person name="Cheng C."/>
            <person name="Correa L.G."/>
            <person name="Dacre M."/>
            <person name="DeBarry J."/>
            <person name="Dreyer I."/>
            <person name="Elias M."/>
            <person name="Engstrom E.M."/>
            <person name="Estelle M."/>
            <person name="Feng L."/>
            <person name="Finet C."/>
            <person name="Floyd S.K."/>
            <person name="Frommer W.B."/>
            <person name="Fujita T."/>
            <person name="Gramzow L."/>
            <person name="Gutensohn M."/>
            <person name="Harholt J."/>
            <person name="Hattori M."/>
            <person name="Heyl A."/>
            <person name="Hirai T."/>
            <person name="Hiwatashi Y."/>
            <person name="Ishikawa M."/>
            <person name="Iwata M."/>
            <person name="Karol K.G."/>
            <person name="Koehler B."/>
            <person name="Kolukisaoglu U."/>
            <person name="Kubo M."/>
            <person name="Kurata T."/>
            <person name="Lalonde S."/>
            <person name="Li K."/>
            <person name="Li Y."/>
            <person name="Litt A."/>
            <person name="Lyons E."/>
            <person name="Manning G."/>
            <person name="Maruyama T."/>
            <person name="Michael T.P."/>
            <person name="Mikami K."/>
            <person name="Miyazaki S."/>
            <person name="Morinaga S."/>
            <person name="Murata T."/>
            <person name="Mueller-Roeber B."/>
            <person name="Nelson D.R."/>
            <person name="Obara M."/>
            <person name="Oguri Y."/>
            <person name="Olmstead R.G."/>
            <person name="Onodera N."/>
            <person name="Petersen B.L."/>
            <person name="Pils B."/>
            <person name="Prigge M."/>
            <person name="Rensing S.A."/>
            <person name="Riano-Pachon D.M."/>
            <person name="Roberts A.W."/>
            <person name="Sato Y."/>
            <person name="Scheller H.V."/>
            <person name="Schulz B."/>
            <person name="Schulz C."/>
            <person name="Shakirov E.V."/>
            <person name="Shibagaki N."/>
            <person name="Shinohara N."/>
            <person name="Shippen D.E."/>
            <person name="Soerensen I."/>
            <person name="Sotooka R."/>
            <person name="Sugimoto N."/>
            <person name="Sugita M."/>
            <person name="Sumikawa N."/>
            <person name="Tanurdzic M."/>
            <person name="Theissen G."/>
            <person name="Ulvskov P."/>
            <person name="Wakazuki S."/>
            <person name="Weng J.K."/>
            <person name="Willats W.W."/>
            <person name="Wipf D."/>
            <person name="Wolf P.G."/>
            <person name="Yang L."/>
            <person name="Zimmer A.D."/>
            <person name="Zhu Q."/>
            <person name="Mitros T."/>
            <person name="Hellsten U."/>
            <person name="Loque D."/>
            <person name="Otillar R."/>
            <person name="Salamov A."/>
            <person name="Schmutz J."/>
            <person name="Shapiro H."/>
            <person name="Lindquist E."/>
            <person name="Lucas S."/>
            <person name="Rokhsar D."/>
            <person name="Grigoriev I.V."/>
        </authorList>
    </citation>
    <scope>NUCLEOTIDE SEQUENCE [LARGE SCALE GENOMIC DNA]</scope>
</reference>